<dbReference type="SMART" id="SM00387">
    <property type="entry name" value="HATPase_c"/>
    <property type="match status" value="1"/>
</dbReference>
<feature type="domain" description="PAC" evidence="9">
    <location>
        <begin position="548"/>
        <end position="601"/>
    </location>
</feature>
<dbReference type="Pfam" id="PF02518">
    <property type="entry name" value="HATPase_c"/>
    <property type="match status" value="1"/>
</dbReference>
<dbReference type="Proteomes" id="UP000199170">
    <property type="component" value="Unassembled WGS sequence"/>
</dbReference>
<dbReference type="InterPro" id="IPR013656">
    <property type="entry name" value="PAS_4"/>
</dbReference>
<feature type="domain" description="Histidine kinase" evidence="7">
    <location>
        <begin position="740"/>
        <end position="947"/>
    </location>
</feature>
<feature type="domain" description="PAS" evidence="8">
    <location>
        <begin position="472"/>
        <end position="544"/>
    </location>
</feature>
<dbReference type="PANTHER" id="PTHR43304">
    <property type="entry name" value="PHYTOCHROME-LIKE PROTEIN CPH1"/>
    <property type="match status" value="1"/>
</dbReference>
<dbReference type="PRINTS" id="PR00344">
    <property type="entry name" value="BCTRLSENSOR"/>
</dbReference>
<evidence type="ECO:0000313" key="10">
    <source>
        <dbReference type="EMBL" id="SDY38748.1"/>
    </source>
</evidence>
<dbReference type="InterPro" id="IPR001610">
    <property type="entry name" value="PAC"/>
</dbReference>
<feature type="domain" description="PAS" evidence="8">
    <location>
        <begin position="222"/>
        <end position="272"/>
    </location>
</feature>
<dbReference type="InterPro" id="IPR013767">
    <property type="entry name" value="PAS_fold"/>
</dbReference>
<sequence>MLRSLDEPLFALDGAGTTVFVNDRGADLLEADRAALTGEPLLGRLSDRLGSYVQDKLDQAIAAGEETGFETYADPLGSWIRVTAFPFRDGLTVRVREYAEQTGALAPSAVTEGVDGIAVLDDGEFVHVDRDYASAFGFDSDDLVGHDWRRLYDDATTARIETEVLPAVAQRGRWQGELVGESRDGESVEQAVTVSEVADGRVVWTGREITSRKQYGRELAQQRTRIRALFDKSPDGIVVHDADGNVLDANDTECETLGIDREELLSKNVAEFEVGYDREDLKAMWAEMDEGEVLKVEGEHRRSDGEVFPVEIWVNKVIVDGTEQYIALDRDITDRKTRERELRRTREFIEKAQETASIGGWEVDVRDDTLRWTDEVYRIHGVTPDTDVSVTDSFGFYHPDDRQEMAEAFERLQSEGESFDRELRIQTTSEQTRWIRAVGEPQFDGDDTVVGALGIFQDVTERKEREQELRETKERLDLAVEGANLGIWDWNLETDAVTFNDRWATMLGLSPNEIEPHLDSWEERVHPDDMAHVEASLTAHLEGEAELYDCEHRMRTADGDWKWIRDVGRVVERDADGTPVRAVGIHLDIDQRKQYEETLEQTREELRQIIDLVPDLIFAKEEEGVYLLANETTADAYGLTPEAVEGKTEREIIPNADESADFRKDDRQVIESGEPLEIPQEELTRADGETRLLRTTKIPYTVAGSDTNAVLGYARDITDLKSYEQRLEEQRDNLKILNQIVRHDIRNNLNIVLGYAEYLEAHVDEAGAEYLDPVLNAAREAVDITTSAREVTELLLQAETERTPTNLRHVLQHRIDDAQAGDHNALITTVGGVSNASVLADDMLGSVFRNLLQNAILHNDADVPEIRVSTTGSEDRVRVFIADNGPGIPDERKEKIFDEGERGIDSEGTGLGLYLVRTLVNRYEGNVWVEDNERGGATFVVELPRADGGTGA</sequence>
<protein>
    <recommendedName>
        <fullName evidence="2">histidine kinase</fullName>
        <ecNumber evidence="2">2.7.13.3</ecNumber>
    </recommendedName>
</protein>
<gene>
    <name evidence="10" type="ORF">SAMN04487946_11370</name>
</gene>
<dbReference type="EMBL" id="FNPB01000013">
    <property type="protein sequence ID" value="SDY38748.1"/>
    <property type="molecule type" value="Genomic_DNA"/>
</dbReference>
<dbReference type="InterPro" id="IPR036097">
    <property type="entry name" value="HisK_dim/P_sf"/>
</dbReference>
<evidence type="ECO:0000259" key="9">
    <source>
        <dbReference type="PROSITE" id="PS50113"/>
    </source>
</evidence>
<keyword evidence="5" id="KW-0418">Kinase</keyword>
<dbReference type="Gene3D" id="2.10.70.100">
    <property type="match status" value="1"/>
</dbReference>
<dbReference type="CDD" id="cd00075">
    <property type="entry name" value="HATPase"/>
    <property type="match status" value="1"/>
</dbReference>
<name>A0A1H3JH56_9EURY</name>
<feature type="coiled-coil region" evidence="6">
    <location>
        <begin position="713"/>
        <end position="740"/>
    </location>
</feature>
<dbReference type="AlphaFoldDB" id="A0A1H3JH56"/>
<dbReference type="NCBIfam" id="TIGR00229">
    <property type="entry name" value="sensory_box"/>
    <property type="match status" value="5"/>
</dbReference>
<dbReference type="SMART" id="SM00091">
    <property type="entry name" value="PAS"/>
    <property type="match status" value="6"/>
</dbReference>
<dbReference type="CDD" id="cd00130">
    <property type="entry name" value="PAS"/>
    <property type="match status" value="5"/>
</dbReference>
<feature type="domain" description="PAS" evidence="8">
    <location>
        <begin position="602"/>
        <end position="673"/>
    </location>
</feature>
<proteinExistence type="predicted"/>
<keyword evidence="4" id="KW-0808">Transferase</keyword>
<evidence type="ECO:0000256" key="4">
    <source>
        <dbReference type="ARBA" id="ARBA00022679"/>
    </source>
</evidence>
<dbReference type="InterPro" id="IPR035965">
    <property type="entry name" value="PAS-like_dom_sf"/>
</dbReference>
<accession>A0A1H3JH56</accession>
<organism evidence="10 11">
    <name type="scientific">Halobellus clavatus</name>
    <dbReference type="NCBI Taxonomy" id="660517"/>
    <lineage>
        <taxon>Archaea</taxon>
        <taxon>Methanobacteriati</taxon>
        <taxon>Methanobacteriota</taxon>
        <taxon>Stenosarchaea group</taxon>
        <taxon>Halobacteria</taxon>
        <taxon>Halobacteriales</taxon>
        <taxon>Haloferacaceae</taxon>
        <taxon>Halobellus</taxon>
    </lineage>
</organism>
<evidence type="ECO:0000259" key="8">
    <source>
        <dbReference type="PROSITE" id="PS50112"/>
    </source>
</evidence>
<dbReference type="InterPro" id="IPR052162">
    <property type="entry name" value="Sensor_kinase/Photoreceptor"/>
</dbReference>
<dbReference type="InterPro" id="IPR000700">
    <property type="entry name" value="PAS-assoc_C"/>
</dbReference>
<dbReference type="PANTHER" id="PTHR43304:SF1">
    <property type="entry name" value="PAC DOMAIN-CONTAINING PROTEIN"/>
    <property type="match status" value="1"/>
</dbReference>
<dbReference type="STRING" id="660517.SAMN04487946_11370"/>
<feature type="domain" description="PAS" evidence="8">
    <location>
        <begin position="1"/>
        <end position="64"/>
    </location>
</feature>
<feature type="domain" description="PAC" evidence="9">
    <location>
        <begin position="677"/>
        <end position="729"/>
    </location>
</feature>
<feature type="domain" description="PAS" evidence="8">
    <location>
        <begin position="345"/>
        <end position="416"/>
    </location>
</feature>
<dbReference type="Pfam" id="PF08447">
    <property type="entry name" value="PAS_3"/>
    <property type="match status" value="2"/>
</dbReference>
<feature type="domain" description="PAC" evidence="9">
    <location>
        <begin position="294"/>
        <end position="344"/>
    </location>
</feature>
<evidence type="ECO:0000256" key="1">
    <source>
        <dbReference type="ARBA" id="ARBA00000085"/>
    </source>
</evidence>
<feature type="domain" description="PAC" evidence="9">
    <location>
        <begin position="419"/>
        <end position="471"/>
    </location>
</feature>
<dbReference type="InterPro" id="IPR005467">
    <property type="entry name" value="His_kinase_dom"/>
</dbReference>
<evidence type="ECO:0000256" key="5">
    <source>
        <dbReference type="ARBA" id="ARBA00022777"/>
    </source>
</evidence>
<dbReference type="InterPro" id="IPR004358">
    <property type="entry name" value="Sig_transdc_His_kin-like_C"/>
</dbReference>
<evidence type="ECO:0000259" key="7">
    <source>
        <dbReference type="PROSITE" id="PS50109"/>
    </source>
</evidence>
<dbReference type="Gene3D" id="3.30.450.20">
    <property type="entry name" value="PAS domain"/>
    <property type="match status" value="6"/>
</dbReference>
<dbReference type="PROSITE" id="PS50112">
    <property type="entry name" value="PAS"/>
    <property type="match status" value="5"/>
</dbReference>
<dbReference type="Gene3D" id="3.30.565.10">
    <property type="entry name" value="Histidine kinase-like ATPase, C-terminal domain"/>
    <property type="match status" value="1"/>
</dbReference>
<evidence type="ECO:0000256" key="2">
    <source>
        <dbReference type="ARBA" id="ARBA00012438"/>
    </source>
</evidence>
<dbReference type="SMART" id="SM00086">
    <property type="entry name" value="PAC"/>
    <property type="match status" value="4"/>
</dbReference>
<dbReference type="SUPFAM" id="SSF55874">
    <property type="entry name" value="ATPase domain of HSP90 chaperone/DNA topoisomerase II/histidine kinase"/>
    <property type="match status" value="1"/>
</dbReference>
<dbReference type="InterPro" id="IPR003594">
    <property type="entry name" value="HATPase_dom"/>
</dbReference>
<dbReference type="PROSITE" id="PS50113">
    <property type="entry name" value="PAC"/>
    <property type="match status" value="4"/>
</dbReference>
<dbReference type="PROSITE" id="PS50109">
    <property type="entry name" value="HIS_KIN"/>
    <property type="match status" value="1"/>
</dbReference>
<dbReference type="Pfam" id="PF08448">
    <property type="entry name" value="PAS_4"/>
    <property type="match status" value="2"/>
</dbReference>
<evidence type="ECO:0000313" key="11">
    <source>
        <dbReference type="Proteomes" id="UP000199170"/>
    </source>
</evidence>
<dbReference type="SUPFAM" id="SSF47384">
    <property type="entry name" value="Homodimeric domain of signal transducing histidine kinase"/>
    <property type="match status" value="1"/>
</dbReference>
<evidence type="ECO:0000256" key="6">
    <source>
        <dbReference type="SAM" id="Coils"/>
    </source>
</evidence>
<reference evidence="11" key="1">
    <citation type="submission" date="2016-10" db="EMBL/GenBank/DDBJ databases">
        <authorList>
            <person name="Varghese N."/>
            <person name="Submissions S."/>
        </authorList>
    </citation>
    <scope>NUCLEOTIDE SEQUENCE [LARGE SCALE GENOMIC DNA]</scope>
    <source>
        <strain evidence="11">CGMCC 1.10118</strain>
    </source>
</reference>
<keyword evidence="6" id="KW-0175">Coiled coil</keyword>
<keyword evidence="3" id="KW-0597">Phosphoprotein</keyword>
<feature type="coiled-coil region" evidence="6">
    <location>
        <begin position="585"/>
        <end position="612"/>
    </location>
</feature>
<dbReference type="EC" id="2.7.13.3" evidence="2"/>
<dbReference type="InterPro" id="IPR000014">
    <property type="entry name" value="PAS"/>
</dbReference>
<dbReference type="GO" id="GO:0006355">
    <property type="term" value="P:regulation of DNA-templated transcription"/>
    <property type="evidence" value="ECO:0007669"/>
    <property type="project" value="InterPro"/>
</dbReference>
<dbReference type="InterPro" id="IPR013655">
    <property type="entry name" value="PAS_fold_3"/>
</dbReference>
<evidence type="ECO:0000256" key="3">
    <source>
        <dbReference type="ARBA" id="ARBA00022553"/>
    </source>
</evidence>
<dbReference type="GO" id="GO:0000155">
    <property type="term" value="F:phosphorelay sensor kinase activity"/>
    <property type="evidence" value="ECO:0007669"/>
    <property type="project" value="InterPro"/>
</dbReference>
<keyword evidence="11" id="KW-1185">Reference proteome</keyword>
<dbReference type="SUPFAM" id="SSF55785">
    <property type="entry name" value="PYP-like sensor domain (PAS domain)"/>
    <property type="match status" value="6"/>
</dbReference>
<dbReference type="InterPro" id="IPR036890">
    <property type="entry name" value="HATPase_C_sf"/>
</dbReference>
<comment type="catalytic activity">
    <reaction evidence="1">
        <text>ATP + protein L-histidine = ADP + protein N-phospho-L-histidine.</text>
        <dbReference type="EC" id="2.7.13.3"/>
    </reaction>
</comment>
<dbReference type="Pfam" id="PF00989">
    <property type="entry name" value="PAS"/>
    <property type="match status" value="2"/>
</dbReference>